<dbReference type="AlphaFoldDB" id="A0AA38PMS3"/>
<feature type="compositionally biased region" description="Basic and acidic residues" evidence="1">
    <location>
        <begin position="143"/>
        <end position="163"/>
    </location>
</feature>
<feature type="region of interest" description="Disordered" evidence="1">
    <location>
        <begin position="58"/>
        <end position="92"/>
    </location>
</feature>
<sequence length="258" mass="28292">MSLTLLKDSFASWAHEFLVRSASILYGCLGFTLSVMAAGIHFLFPALLRTRVPPKSAVMTRTPSRQTVRRKISDKVTLASSSSSSGQSADTAISISPQSNSLKLPIEIHPPLPQPVDGYFPPMTPSPTSEVPQVVVTKTSLDQARDHHPGKPHGDDIGRKPEISRASTIAVDSTLRGSRSMSFFKSKCNNSSKTPPSEAPTREKERKKKPPLARPRTQPYEAPYFFPTPTAPSSTEYLRPRPEPVRSFTMPAPQRKAS</sequence>
<reference evidence="3" key="1">
    <citation type="submission" date="2022-08" db="EMBL/GenBank/DDBJ databases">
        <authorList>
            <consortium name="DOE Joint Genome Institute"/>
            <person name="Min B."/>
            <person name="Riley R."/>
            <person name="Sierra-Patev S."/>
            <person name="Naranjo-Ortiz M."/>
            <person name="Looney B."/>
            <person name="Konkel Z."/>
            <person name="Slot J.C."/>
            <person name="Sakamoto Y."/>
            <person name="Steenwyk J.L."/>
            <person name="Rokas A."/>
            <person name="Carro J."/>
            <person name="Camarero S."/>
            <person name="Ferreira P."/>
            <person name="Molpeceres G."/>
            <person name="Ruiz-Duenas F.J."/>
            <person name="Serrano A."/>
            <person name="Henrissat B."/>
            <person name="Drula E."/>
            <person name="Hughes K.W."/>
            <person name="Mata J.L."/>
            <person name="Ishikawa N.K."/>
            <person name="Vargas-Isla R."/>
            <person name="Ushijima S."/>
            <person name="Smith C.A."/>
            <person name="Ahrendt S."/>
            <person name="Andreopoulos W."/>
            <person name="He G."/>
            <person name="Labutti K."/>
            <person name="Lipzen A."/>
            <person name="Ng V."/>
            <person name="Sandor L."/>
            <person name="Barry K."/>
            <person name="Martinez A.T."/>
            <person name="Xiao Y."/>
            <person name="Gibbons J.G."/>
            <person name="Terashima K."/>
            <person name="Hibbett D.S."/>
            <person name="Grigoriev I.V."/>
        </authorList>
    </citation>
    <scope>NUCLEOTIDE SEQUENCE</scope>
    <source>
        <strain evidence="3">TFB9207</strain>
    </source>
</reference>
<keyword evidence="2" id="KW-1133">Transmembrane helix</keyword>
<feature type="region of interest" description="Disordered" evidence="1">
    <location>
        <begin position="113"/>
        <end position="258"/>
    </location>
</feature>
<evidence type="ECO:0000313" key="4">
    <source>
        <dbReference type="Proteomes" id="UP001163846"/>
    </source>
</evidence>
<feature type="compositionally biased region" description="Polar residues" evidence="1">
    <location>
        <begin position="165"/>
        <end position="179"/>
    </location>
</feature>
<proteinExistence type="predicted"/>
<accession>A0AA38PMS3</accession>
<evidence type="ECO:0000256" key="1">
    <source>
        <dbReference type="SAM" id="MobiDB-lite"/>
    </source>
</evidence>
<name>A0AA38PMS3_9AGAR</name>
<feature type="transmembrane region" description="Helical" evidence="2">
    <location>
        <begin position="24"/>
        <end position="48"/>
    </location>
</feature>
<gene>
    <name evidence="3" type="ORF">F5878DRAFT_268952</name>
</gene>
<keyword evidence="4" id="KW-1185">Reference proteome</keyword>
<feature type="compositionally biased region" description="Polar residues" evidence="1">
    <location>
        <begin position="126"/>
        <end position="142"/>
    </location>
</feature>
<dbReference type="EMBL" id="MU805938">
    <property type="protein sequence ID" value="KAJ3845346.1"/>
    <property type="molecule type" value="Genomic_DNA"/>
</dbReference>
<feature type="compositionally biased region" description="Low complexity" evidence="1">
    <location>
        <begin position="180"/>
        <end position="193"/>
    </location>
</feature>
<dbReference type="Proteomes" id="UP001163846">
    <property type="component" value="Unassembled WGS sequence"/>
</dbReference>
<comment type="caution">
    <text evidence="3">The sequence shown here is derived from an EMBL/GenBank/DDBJ whole genome shotgun (WGS) entry which is preliminary data.</text>
</comment>
<protein>
    <submittedName>
        <fullName evidence="3">Uncharacterized protein</fullName>
    </submittedName>
</protein>
<evidence type="ECO:0000313" key="3">
    <source>
        <dbReference type="EMBL" id="KAJ3845346.1"/>
    </source>
</evidence>
<keyword evidence="2" id="KW-0812">Transmembrane</keyword>
<organism evidence="3 4">
    <name type="scientific">Lentinula raphanica</name>
    <dbReference type="NCBI Taxonomy" id="153919"/>
    <lineage>
        <taxon>Eukaryota</taxon>
        <taxon>Fungi</taxon>
        <taxon>Dikarya</taxon>
        <taxon>Basidiomycota</taxon>
        <taxon>Agaricomycotina</taxon>
        <taxon>Agaricomycetes</taxon>
        <taxon>Agaricomycetidae</taxon>
        <taxon>Agaricales</taxon>
        <taxon>Marasmiineae</taxon>
        <taxon>Omphalotaceae</taxon>
        <taxon>Lentinula</taxon>
    </lineage>
</organism>
<evidence type="ECO:0000256" key="2">
    <source>
        <dbReference type="SAM" id="Phobius"/>
    </source>
</evidence>
<keyword evidence="2" id="KW-0472">Membrane</keyword>